<reference evidence="6 7" key="1">
    <citation type="submission" date="2014-11" db="EMBL/GenBank/DDBJ databases">
        <title>Genome sequence and analysis of novel Kurthia sp.</title>
        <authorList>
            <person name="Lawson J.N."/>
            <person name="Gonzalez J.E."/>
            <person name="Rinauldi L."/>
            <person name="Xuan Z."/>
            <person name="Firman A."/>
            <person name="Shaddox L."/>
            <person name="Trudeau A."/>
            <person name="Shah S."/>
            <person name="Reiman D."/>
        </authorList>
    </citation>
    <scope>NUCLEOTIDE SEQUENCE [LARGE SCALE GENOMIC DNA]</scope>
    <source>
        <strain evidence="6 7">3B1D</strain>
    </source>
</reference>
<comment type="similarity">
    <text evidence="1">Belongs to the metallo-beta-lactamase superfamily.</text>
</comment>
<dbReference type="OrthoDB" id="9802897at2"/>
<keyword evidence="2" id="KW-0479">Metal-binding</keyword>
<evidence type="ECO:0000313" key="7">
    <source>
        <dbReference type="Proteomes" id="UP000288623"/>
    </source>
</evidence>
<keyword evidence="7" id="KW-1185">Reference proteome</keyword>
<name>A0A433RYL7_9BACL</name>
<dbReference type="SMART" id="SM00849">
    <property type="entry name" value="Lactamase_B"/>
    <property type="match status" value="1"/>
</dbReference>
<evidence type="ECO:0000256" key="2">
    <source>
        <dbReference type="ARBA" id="ARBA00022723"/>
    </source>
</evidence>
<dbReference type="GO" id="GO:0016787">
    <property type="term" value="F:hydrolase activity"/>
    <property type="evidence" value="ECO:0007669"/>
    <property type="project" value="UniProtKB-KW"/>
</dbReference>
<dbReference type="PANTHER" id="PTHR42978:SF6">
    <property type="entry name" value="QUORUM-QUENCHING LACTONASE YTNP-RELATED"/>
    <property type="match status" value="1"/>
</dbReference>
<dbReference type="InterPro" id="IPR036866">
    <property type="entry name" value="RibonucZ/Hydroxyglut_hydro"/>
</dbReference>
<evidence type="ECO:0000256" key="3">
    <source>
        <dbReference type="ARBA" id="ARBA00022801"/>
    </source>
</evidence>
<evidence type="ECO:0000256" key="4">
    <source>
        <dbReference type="ARBA" id="ARBA00022833"/>
    </source>
</evidence>
<proteinExistence type="inferred from homology"/>
<gene>
    <name evidence="6" type="ORF">QI30_00435</name>
</gene>
<dbReference type="AlphaFoldDB" id="A0A433RYL7"/>
<feature type="domain" description="Metallo-beta-lactamase" evidence="5">
    <location>
        <begin position="50"/>
        <end position="257"/>
    </location>
</feature>
<evidence type="ECO:0000259" key="5">
    <source>
        <dbReference type="SMART" id="SM00849"/>
    </source>
</evidence>
<dbReference type="EMBL" id="JTFC01000003">
    <property type="protein sequence ID" value="RUS58374.1"/>
    <property type="molecule type" value="Genomic_DNA"/>
</dbReference>
<keyword evidence="4" id="KW-0862">Zinc</keyword>
<dbReference type="InterPro" id="IPR051013">
    <property type="entry name" value="MBL_superfamily_lactonases"/>
</dbReference>
<dbReference type="Proteomes" id="UP000288623">
    <property type="component" value="Unassembled WGS sequence"/>
</dbReference>
<organism evidence="6 7">
    <name type="scientific">Candidatus Kurthia intestinigallinarum</name>
    <dbReference type="NCBI Taxonomy" id="1562256"/>
    <lineage>
        <taxon>Bacteria</taxon>
        <taxon>Bacillati</taxon>
        <taxon>Bacillota</taxon>
        <taxon>Bacilli</taxon>
        <taxon>Bacillales</taxon>
        <taxon>Caryophanaceae</taxon>
        <taxon>Kurthia</taxon>
    </lineage>
</organism>
<dbReference type="InterPro" id="IPR001279">
    <property type="entry name" value="Metallo-B-lactamas"/>
</dbReference>
<accession>A0A433RYL7</accession>
<dbReference type="PANTHER" id="PTHR42978">
    <property type="entry name" value="QUORUM-QUENCHING LACTONASE YTNP-RELATED-RELATED"/>
    <property type="match status" value="1"/>
</dbReference>
<evidence type="ECO:0000313" key="6">
    <source>
        <dbReference type="EMBL" id="RUS58374.1"/>
    </source>
</evidence>
<dbReference type="RefSeq" id="WP_126988999.1">
    <property type="nucleotide sequence ID" value="NZ_JTFC01000003.1"/>
</dbReference>
<sequence>MDKFQFHDMRFTWLDGGMTWLDGGAMFGVVPKPLWTRKYEVNDHNQIPLPTHPILVQYGDTNYLVDSGIGSGKLNDKQKRNYGVTRESHIEESLHMLGLTTADIDVILMTHMHFDHASGLTRYEGDVLVPVFENATIYVSDVEWNELRSPNIRSKATYWRENWEPIQNQVKTFKDSFEVVPGITMEHTGGHSDGHAVIRFEQQGDTLIHMGDILATTAHQNPLWVMAYDDYPMTSVFAKERLTKEILERGYYVSFYHDNFHRVIKWDTTGKEVLEEVPVTHSDYGI</sequence>
<dbReference type="Pfam" id="PF00753">
    <property type="entry name" value="Lactamase_B"/>
    <property type="match status" value="1"/>
</dbReference>
<dbReference type="SUPFAM" id="SSF56281">
    <property type="entry name" value="Metallo-hydrolase/oxidoreductase"/>
    <property type="match status" value="1"/>
</dbReference>
<protein>
    <recommendedName>
        <fullName evidence="5">Metallo-beta-lactamase domain-containing protein</fullName>
    </recommendedName>
</protein>
<comment type="caution">
    <text evidence="6">The sequence shown here is derived from an EMBL/GenBank/DDBJ whole genome shotgun (WGS) entry which is preliminary data.</text>
</comment>
<dbReference type="Gene3D" id="3.60.15.10">
    <property type="entry name" value="Ribonuclease Z/Hydroxyacylglutathione hydrolase-like"/>
    <property type="match status" value="1"/>
</dbReference>
<keyword evidence="3" id="KW-0378">Hydrolase</keyword>
<dbReference type="GO" id="GO:0046872">
    <property type="term" value="F:metal ion binding"/>
    <property type="evidence" value="ECO:0007669"/>
    <property type="project" value="UniProtKB-KW"/>
</dbReference>
<dbReference type="CDD" id="cd07728">
    <property type="entry name" value="YtnP-like_MBL-fold"/>
    <property type="match status" value="1"/>
</dbReference>
<evidence type="ECO:0000256" key="1">
    <source>
        <dbReference type="ARBA" id="ARBA00007749"/>
    </source>
</evidence>